<organism evidence="3 4">
    <name type="scientific">Rhizophagus irregularis (strain DAOM 197198w)</name>
    <name type="common">Glomus intraradices</name>
    <dbReference type="NCBI Taxonomy" id="1432141"/>
    <lineage>
        <taxon>Eukaryota</taxon>
        <taxon>Fungi</taxon>
        <taxon>Fungi incertae sedis</taxon>
        <taxon>Mucoromycota</taxon>
        <taxon>Glomeromycotina</taxon>
        <taxon>Glomeromycetes</taxon>
        <taxon>Glomerales</taxon>
        <taxon>Glomeraceae</taxon>
        <taxon>Rhizophagus</taxon>
    </lineage>
</organism>
<feature type="region of interest" description="Disordered" evidence="1">
    <location>
        <begin position="1"/>
        <end position="75"/>
    </location>
</feature>
<evidence type="ECO:0000256" key="1">
    <source>
        <dbReference type="SAM" id="MobiDB-lite"/>
    </source>
</evidence>
<dbReference type="Proteomes" id="UP000022910">
    <property type="component" value="Unassembled WGS sequence"/>
</dbReference>
<name>A0A015JX80_RHIIW</name>
<evidence type="ECO:0000313" key="3">
    <source>
        <dbReference type="EMBL" id="EXX74122.1"/>
    </source>
</evidence>
<protein>
    <recommendedName>
        <fullName evidence="2">Putative restriction endonuclease domain-containing protein</fullName>
    </recommendedName>
</protein>
<dbReference type="SUPFAM" id="SSF52980">
    <property type="entry name" value="Restriction endonuclease-like"/>
    <property type="match status" value="1"/>
</dbReference>
<dbReference type="HOGENOM" id="CLU_071666_0_0_1"/>
<dbReference type="EMBL" id="JEMT01013228">
    <property type="protein sequence ID" value="EXX74122.1"/>
    <property type="molecule type" value="Genomic_DNA"/>
</dbReference>
<keyword evidence="4" id="KW-1185">Reference proteome</keyword>
<reference evidence="3 4" key="1">
    <citation type="submission" date="2014-02" db="EMBL/GenBank/DDBJ databases">
        <title>Single nucleus genome sequencing reveals high similarity among nuclei of an endomycorrhizal fungus.</title>
        <authorList>
            <person name="Lin K."/>
            <person name="Geurts R."/>
            <person name="Zhang Z."/>
            <person name="Limpens E."/>
            <person name="Saunders D.G."/>
            <person name="Mu D."/>
            <person name="Pang E."/>
            <person name="Cao H."/>
            <person name="Cha H."/>
            <person name="Lin T."/>
            <person name="Zhou Q."/>
            <person name="Shang Y."/>
            <person name="Li Y."/>
            <person name="Ivanov S."/>
            <person name="Sharma T."/>
            <person name="Velzen R.V."/>
            <person name="Ruijter N.D."/>
            <person name="Aanen D.K."/>
            <person name="Win J."/>
            <person name="Kamoun S."/>
            <person name="Bisseling T."/>
            <person name="Huang S."/>
        </authorList>
    </citation>
    <scope>NUCLEOTIDE SEQUENCE [LARGE SCALE GENOMIC DNA]</scope>
    <source>
        <strain evidence="4">DAOM197198w</strain>
    </source>
</reference>
<evidence type="ECO:0000259" key="2">
    <source>
        <dbReference type="Pfam" id="PF05685"/>
    </source>
</evidence>
<dbReference type="GO" id="GO:0006302">
    <property type="term" value="P:double-strand break repair"/>
    <property type="evidence" value="ECO:0007669"/>
    <property type="project" value="UniProtKB-ARBA"/>
</dbReference>
<comment type="caution">
    <text evidence="3">The sequence shown here is derived from an EMBL/GenBank/DDBJ whole genome shotgun (WGS) entry which is preliminary data.</text>
</comment>
<feature type="compositionally biased region" description="Low complexity" evidence="1">
    <location>
        <begin position="26"/>
        <end position="71"/>
    </location>
</feature>
<feature type="region of interest" description="Disordered" evidence="1">
    <location>
        <begin position="199"/>
        <end position="218"/>
    </location>
</feature>
<feature type="compositionally biased region" description="Polar residues" evidence="1">
    <location>
        <begin position="1"/>
        <end position="10"/>
    </location>
</feature>
<accession>A0A015JX80</accession>
<dbReference type="InterPro" id="IPR008538">
    <property type="entry name" value="Uma2"/>
</dbReference>
<dbReference type="Pfam" id="PF05685">
    <property type="entry name" value="Uma2"/>
    <property type="match status" value="1"/>
</dbReference>
<evidence type="ECO:0000313" key="4">
    <source>
        <dbReference type="Proteomes" id="UP000022910"/>
    </source>
</evidence>
<gene>
    <name evidence="3" type="ORF">RirG_054100</name>
</gene>
<dbReference type="OrthoDB" id="2307807at2759"/>
<sequence length="404" mass="44505">MASGSHSNTDNTDDSGVRYFPYRVTRSQSRQSSQQSSRQSSQQSSRQSSQLISQPSDSSQLSSLSSQLTLQPTREKRLHLSSAAINSAREKLLTFQKAREEGEEVEEEEEEGYTGSREIVIKENVSLEKYLQYRENNAISSVRMYLYNGYIKIYEVPSFAHSAAIGRITGLMNRWNDQDLEYGTDATMILGQNAAKEPDSWVRPAHRPDPPAGSGQGANDKDIAYPTMMIEVGFSQSLPDLHRTAALYFNPRTTIQIVLAIKIFGERVDPNTNTSTVALIAALYLRTSATPLIPTSVISFGTANPDTNTVNYIINQMGVPPGSFIGVGRPDPNNNNNNFPPCNAANLPVYQMNIPGPELFNGVPAHLLPAGFPIAPNTPPAGFAAGFNLDLWEVQRTIRRNLCM</sequence>
<dbReference type="InterPro" id="IPR011335">
    <property type="entry name" value="Restrct_endonuc-II-like"/>
</dbReference>
<proteinExistence type="predicted"/>
<dbReference type="AlphaFoldDB" id="A0A015JX80"/>
<feature type="domain" description="Putative restriction endonuclease" evidence="2">
    <location>
        <begin position="128"/>
        <end position="252"/>
    </location>
</feature>